<protein>
    <submittedName>
        <fullName evidence="2">Uncharacterized protein</fullName>
    </submittedName>
</protein>
<organism evidence="2 3">
    <name type="scientific">Striga asiatica</name>
    <name type="common">Asiatic witchweed</name>
    <name type="synonym">Buchnera asiatica</name>
    <dbReference type="NCBI Taxonomy" id="4170"/>
    <lineage>
        <taxon>Eukaryota</taxon>
        <taxon>Viridiplantae</taxon>
        <taxon>Streptophyta</taxon>
        <taxon>Embryophyta</taxon>
        <taxon>Tracheophyta</taxon>
        <taxon>Spermatophyta</taxon>
        <taxon>Magnoliopsida</taxon>
        <taxon>eudicotyledons</taxon>
        <taxon>Gunneridae</taxon>
        <taxon>Pentapetalae</taxon>
        <taxon>asterids</taxon>
        <taxon>lamiids</taxon>
        <taxon>Lamiales</taxon>
        <taxon>Orobanchaceae</taxon>
        <taxon>Buchnereae</taxon>
        <taxon>Striga</taxon>
    </lineage>
</organism>
<gene>
    <name evidence="2" type="ORF">STAS_05299</name>
</gene>
<keyword evidence="1" id="KW-0175">Coiled coil</keyword>
<keyword evidence="3" id="KW-1185">Reference proteome</keyword>
<accession>A0A5A7PA70</accession>
<dbReference type="AlphaFoldDB" id="A0A5A7PA70"/>
<dbReference type="OrthoDB" id="763901at2759"/>
<feature type="coiled-coil region" evidence="1">
    <location>
        <begin position="78"/>
        <end position="154"/>
    </location>
</feature>
<evidence type="ECO:0000313" key="3">
    <source>
        <dbReference type="Proteomes" id="UP000325081"/>
    </source>
</evidence>
<dbReference type="PANTHER" id="PTHR36001">
    <property type="entry name" value="CTAGE FAMILY PROTEIN-RELATED"/>
    <property type="match status" value="1"/>
</dbReference>
<evidence type="ECO:0000256" key="1">
    <source>
        <dbReference type="SAM" id="Coils"/>
    </source>
</evidence>
<name>A0A5A7PA70_STRAF</name>
<reference evidence="3" key="1">
    <citation type="journal article" date="2019" name="Curr. Biol.">
        <title>Genome Sequence of Striga asiatica Provides Insight into the Evolution of Plant Parasitism.</title>
        <authorList>
            <person name="Yoshida S."/>
            <person name="Kim S."/>
            <person name="Wafula E.K."/>
            <person name="Tanskanen J."/>
            <person name="Kim Y.M."/>
            <person name="Honaas L."/>
            <person name="Yang Z."/>
            <person name="Spallek T."/>
            <person name="Conn C.E."/>
            <person name="Ichihashi Y."/>
            <person name="Cheong K."/>
            <person name="Cui S."/>
            <person name="Der J.P."/>
            <person name="Gundlach H."/>
            <person name="Jiao Y."/>
            <person name="Hori C."/>
            <person name="Ishida J.K."/>
            <person name="Kasahara H."/>
            <person name="Kiba T."/>
            <person name="Kim M.S."/>
            <person name="Koo N."/>
            <person name="Laohavisit A."/>
            <person name="Lee Y.H."/>
            <person name="Lumba S."/>
            <person name="McCourt P."/>
            <person name="Mortimer J.C."/>
            <person name="Mutuku J.M."/>
            <person name="Nomura T."/>
            <person name="Sasaki-Sekimoto Y."/>
            <person name="Seto Y."/>
            <person name="Wang Y."/>
            <person name="Wakatake T."/>
            <person name="Sakakibara H."/>
            <person name="Demura T."/>
            <person name="Yamaguchi S."/>
            <person name="Yoneyama K."/>
            <person name="Manabe R.I."/>
            <person name="Nelson D.C."/>
            <person name="Schulman A.H."/>
            <person name="Timko M.P."/>
            <person name="dePamphilis C.W."/>
            <person name="Choi D."/>
            <person name="Shirasu K."/>
        </authorList>
    </citation>
    <scope>NUCLEOTIDE SEQUENCE [LARGE SCALE GENOMIC DNA]</scope>
    <source>
        <strain evidence="3">cv. UVA1</strain>
    </source>
</reference>
<feature type="coiled-coil region" evidence="1">
    <location>
        <begin position="240"/>
        <end position="270"/>
    </location>
</feature>
<dbReference type="Proteomes" id="UP000325081">
    <property type="component" value="Unassembled WGS sequence"/>
</dbReference>
<proteinExistence type="predicted"/>
<evidence type="ECO:0000313" key="2">
    <source>
        <dbReference type="EMBL" id="GER29436.1"/>
    </source>
</evidence>
<dbReference type="InterPro" id="IPR053327">
    <property type="entry name" value="KIP"/>
</dbReference>
<sequence>MGLVSLKNMKELHSTNRRRFAAQIKSYGFDSGHPCKKSGKKGSPFKLTFQTFRNSLSMAGSDSRKPLLTLIRELSSDESQGERRIADQKKRIEDLRSELDASSTALEESKRDKETTEQLLRGYEVELSMNEASIQALEARITLMNNEISTLGAELGALKSEESFSRDEFTGKMLELNAEIRKFQELLSSACIAVHQSDATLTCGSLTAYQDAEQARVVQNKLAEIVLQGGEHYKAEQVFHDQVQQELINLEKKALLLESVMKENRELQEMNRYP</sequence>
<dbReference type="PANTHER" id="PTHR36001:SF2">
    <property type="entry name" value="CTAGE FAMILY PROTEIN-RELATED"/>
    <property type="match status" value="1"/>
</dbReference>
<dbReference type="EMBL" id="BKCP01003891">
    <property type="protein sequence ID" value="GER29436.1"/>
    <property type="molecule type" value="Genomic_DNA"/>
</dbReference>
<comment type="caution">
    <text evidence="2">The sequence shown here is derived from an EMBL/GenBank/DDBJ whole genome shotgun (WGS) entry which is preliminary data.</text>
</comment>